<protein>
    <submittedName>
        <fullName evidence="9">DEAD/DEAH box helicase</fullName>
    </submittedName>
</protein>
<dbReference type="GO" id="GO:0005524">
    <property type="term" value="F:ATP binding"/>
    <property type="evidence" value="ECO:0007669"/>
    <property type="project" value="UniProtKB-KW"/>
</dbReference>
<keyword evidence="6" id="KW-0651">Protein splicing</keyword>
<proteinExistence type="predicted"/>
<name>A0A8T3YLV8_9ARCH</name>
<dbReference type="InterPro" id="IPR014001">
    <property type="entry name" value="Helicase_ATP-bd"/>
</dbReference>
<dbReference type="InterPro" id="IPR030934">
    <property type="entry name" value="Intein_C"/>
</dbReference>
<dbReference type="InterPro" id="IPR006141">
    <property type="entry name" value="Intein_N"/>
</dbReference>
<dbReference type="GO" id="GO:0016787">
    <property type="term" value="F:hydrolase activity"/>
    <property type="evidence" value="ECO:0007669"/>
    <property type="project" value="UniProtKB-KW"/>
</dbReference>
<dbReference type="GO" id="GO:0003676">
    <property type="term" value="F:nucleic acid binding"/>
    <property type="evidence" value="ECO:0007669"/>
    <property type="project" value="InterPro"/>
</dbReference>
<dbReference type="Pfam" id="PF21280">
    <property type="entry name" value="Helicase_dom4_arc"/>
    <property type="match status" value="1"/>
</dbReference>
<dbReference type="PANTHER" id="PTHR47961:SF10">
    <property type="entry name" value="ATP-DEPENDENT DNA HELICASE HEL308"/>
    <property type="match status" value="1"/>
</dbReference>
<dbReference type="InterPro" id="IPR027417">
    <property type="entry name" value="P-loop_NTPase"/>
</dbReference>
<dbReference type="InterPro" id="IPR003587">
    <property type="entry name" value="Hint_dom_N"/>
</dbReference>
<keyword evidence="4" id="KW-0068">Autocatalytic cleavage</keyword>
<evidence type="ECO:0000259" key="7">
    <source>
        <dbReference type="PROSITE" id="PS50819"/>
    </source>
</evidence>
<dbReference type="Gene3D" id="3.40.50.300">
    <property type="entry name" value="P-loop containing nucleotide triphosphate hydrolases"/>
    <property type="match status" value="3"/>
</dbReference>
<sequence>MEILEIVKKQNGFASFNPMQEKAISSGALEKSMIVSSPTASGKTIVAEIAALNSILNLRKKVVYIAPLRALASEHAHDFKEKYSKGFRIRTVLSTGDFDSSGVYLSNKDIIFSTYEKIASLLNHKAEWLSSLGLLVVDEIHSVGNDRGPALEMLITKLRLLNPKMQVLGLSATIPNAKELAGWLGAELVQSDYRPVKLREGVYLDGMIDFLDSSEEIAQEKDEVSSIASDTLKKGKQALVFVNTRKMSESMARKLAALTAPMLKPSESIALEKASSKVLNALEQPTEQCRSLSTLVRQGACFHNAGLVQKQREVIEELFRKNYLKFICSTPTLCLIPETKIWGGIKEFQANSFSGRENVLALKGNKLGEIRPVEVQKIENTNSIIQIESVSGHAIKLTSNHQILVKRNGVKVLIHAGECKKGDKIATVGKIHADNSSVSYGINKFDYLGADFFYFVGCMLGDGYSGAETSNGAVKFKGSPCIVGRDSETFEYAKGVSTVLGLKYRETQNSYGVPELFLSKEKWFRELLLSCGVDVGEHKFIAESLKLAKKETVAALLQGLFDTDGHVQKLRDVGFSNISIILIKDIQRLLLTFGIVSRLRKRKGSSMSVGEKIYKTKDYYELTIANKKSIVSFCESIGFRIKRKQAALESLVKTIKQNIHFSCCKTCGFRLYNDLFSGRANSHRQWGAQKYQIIKLLGKFGECKSADIRKILGFMCYKKINRLNHHFELIERRRLAKAKYWRLNAIGQYIYQTVILGGKRLSEIISLENCPLCGAALEKKTKNGWREEDFEGDIYWDFVRKISVESSEEYPFVYNVVLPSDGSNDHLFAAEGFLVHNSAGVNLPAFRVIIHSPYRYTGAGMERIPVSEYKQAAGRAGRPKYDTEGEAILISRTEMEKDDYIDYFIKGEVESADSRLSSESQLRFHLLSAIATGFIFDLDSAEKFFSCTFYARQSSGISSLFSRVTSLVSELEAMGFVKSSDRRIDATLLGKRVSELYLDPLSAHRMVTMLRRNNTSDMSYLFTISSSSEFYPLISVPRSKEGELWEKLQEGKGLLPVNVDMEMFSDEGLLQKYWTSLMLNEWVSEVREQELVDLYKVQPGILRAKLQSADWLAYSALELAKLLGLEQHFSPLGRMRRRLKSGIREELIPLCELRGIGRVRARRLFNAGVKGIADVKRADVRDLGRILGEKVAVRVKGQMELKK</sequence>
<dbReference type="PROSITE" id="PS50818">
    <property type="entry name" value="INTEIN_C_TER"/>
    <property type="match status" value="1"/>
</dbReference>
<dbReference type="InterPro" id="IPR011545">
    <property type="entry name" value="DEAD/DEAH_box_helicase_dom"/>
</dbReference>
<keyword evidence="3 9" id="KW-0347">Helicase</keyword>
<dbReference type="Gene3D" id="1.10.150.20">
    <property type="entry name" value="5' to 3' exonuclease, C-terminal subdomain"/>
    <property type="match status" value="1"/>
</dbReference>
<dbReference type="InterPro" id="IPR004860">
    <property type="entry name" value="LAGLIDADG_dom"/>
</dbReference>
<feature type="domain" description="Helicase ATP-binding" evidence="8">
    <location>
        <begin position="24"/>
        <end position="192"/>
    </location>
</feature>
<dbReference type="InterPro" id="IPR036844">
    <property type="entry name" value="Hint_dom_sf"/>
</dbReference>
<evidence type="ECO:0000256" key="5">
    <source>
        <dbReference type="ARBA" id="ARBA00022840"/>
    </source>
</evidence>
<dbReference type="PROSITE" id="PS50819">
    <property type="entry name" value="INTEIN_ENDONUCLEASE"/>
    <property type="match status" value="1"/>
</dbReference>
<accession>A0A8T3YLV8</accession>
<evidence type="ECO:0000259" key="8">
    <source>
        <dbReference type="PROSITE" id="PS51192"/>
    </source>
</evidence>
<dbReference type="SUPFAM" id="SSF46785">
    <property type="entry name" value="Winged helix' DNA-binding domain"/>
    <property type="match status" value="1"/>
</dbReference>
<dbReference type="PANTHER" id="PTHR47961">
    <property type="entry name" value="DNA POLYMERASE THETA, PUTATIVE (AFU_ORTHOLOGUE AFUA_1G05260)-RELATED"/>
    <property type="match status" value="1"/>
</dbReference>
<keyword evidence="1" id="KW-0547">Nucleotide-binding</keyword>
<evidence type="ECO:0000256" key="6">
    <source>
        <dbReference type="ARBA" id="ARBA00023000"/>
    </source>
</evidence>
<dbReference type="InterPro" id="IPR050474">
    <property type="entry name" value="Hel308_SKI2-like"/>
</dbReference>
<gene>
    <name evidence="9" type="ORF">HY544_04675</name>
</gene>
<comment type="caution">
    <text evidence="9">The sequence shown here is derived from an EMBL/GenBank/DDBJ whole genome shotgun (WGS) entry which is preliminary data.</text>
</comment>
<dbReference type="Gene3D" id="1.10.3380.30">
    <property type="match status" value="1"/>
</dbReference>
<dbReference type="Pfam" id="PF14890">
    <property type="entry name" value="Intein_splicing"/>
    <property type="match status" value="1"/>
</dbReference>
<feature type="domain" description="DOD-type homing endonuclease" evidence="7">
    <location>
        <begin position="455"/>
        <end position="595"/>
    </location>
</feature>
<dbReference type="Pfam" id="PF00270">
    <property type="entry name" value="DEAD"/>
    <property type="match status" value="1"/>
</dbReference>
<dbReference type="SUPFAM" id="SSF55608">
    <property type="entry name" value="Homing endonucleases"/>
    <property type="match status" value="1"/>
</dbReference>
<dbReference type="SUPFAM" id="SSF158702">
    <property type="entry name" value="Sec63 N-terminal domain-like"/>
    <property type="match status" value="1"/>
</dbReference>
<dbReference type="SUPFAM" id="SSF51294">
    <property type="entry name" value="Hedgehog/intein (Hint) domain"/>
    <property type="match status" value="1"/>
</dbReference>
<dbReference type="Gene3D" id="3.10.28.10">
    <property type="entry name" value="Homing endonucleases"/>
    <property type="match status" value="1"/>
</dbReference>
<dbReference type="InterPro" id="IPR003586">
    <property type="entry name" value="Hint_dom_C"/>
</dbReference>
<evidence type="ECO:0000256" key="3">
    <source>
        <dbReference type="ARBA" id="ARBA00022806"/>
    </source>
</evidence>
<evidence type="ECO:0000313" key="9">
    <source>
        <dbReference type="EMBL" id="MBI4210772.1"/>
    </source>
</evidence>
<dbReference type="PROSITE" id="PS50817">
    <property type="entry name" value="INTEIN_N_TER"/>
    <property type="match status" value="1"/>
</dbReference>
<dbReference type="Gene3D" id="2.170.16.10">
    <property type="entry name" value="Hedgehog/Intein (Hint) domain"/>
    <property type="match status" value="1"/>
</dbReference>
<dbReference type="SMART" id="SM00306">
    <property type="entry name" value="HintN"/>
    <property type="match status" value="1"/>
</dbReference>
<evidence type="ECO:0000256" key="1">
    <source>
        <dbReference type="ARBA" id="ARBA00022741"/>
    </source>
</evidence>
<dbReference type="SUPFAM" id="SSF52540">
    <property type="entry name" value="P-loop containing nucleoside triphosphate hydrolases"/>
    <property type="match status" value="3"/>
</dbReference>
<dbReference type="InterPro" id="IPR006142">
    <property type="entry name" value="INTEIN"/>
</dbReference>
<dbReference type="InterPro" id="IPR048772">
    <property type="entry name" value="Hel308-like_dom4"/>
</dbReference>
<dbReference type="SMART" id="SM00487">
    <property type="entry name" value="DEXDc"/>
    <property type="match status" value="1"/>
</dbReference>
<dbReference type="EMBL" id="JACQPB010000041">
    <property type="protein sequence ID" value="MBI4210772.1"/>
    <property type="molecule type" value="Genomic_DNA"/>
</dbReference>
<dbReference type="Pfam" id="PF14528">
    <property type="entry name" value="LAGLIDADG_3"/>
    <property type="match status" value="1"/>
</dbReference>
<dbReference type="PRINTS" id="PR00379">
    <property type="entry name" value="INTEIN"/>
</dbReference>
<dbReference type="GO" id="GO:0004386">
    <property type="term" value="F:helicase activity"/>
    <property type="evidence" value="ECO:0007669"/>
    <property type="project" value="UniProtKB-KW"/>
</dbReference>
<dbReference type="AlphaFoldDB" id="A0A8T3YLV8"/>
<dbReference type="CDD" id="cd00081">
    <property type="entry name" value="Hint"/>
    <property type="match status" value="1"/>
</dbReference>
<keyword evidence="5" id="KW-0067">ATP-binding</keyword>
<evidence type="ECO:0000256" key="4">
    <source>
        <dbReference type="ARBA" id="ARBA00022813"/>
    </source>
</evidence>
<dbReference type="PROSITE" id="PS51192">
    <property type="entry name" value="HELICASE_ATP_BIND_1"/>
    <property type="match status" value="1"/>
</dbReference>
<evidence type="ECO:0000256" key="2">
    <source>
        <dbReference type="ARBA" id="ARBA00022801"/>
    </source>
</evidence>
<dbReference type="GO" id="GO:0016539">
    <property type="term" value="P:intein-mediated protein splicing"/>
    <property type="evidence" value="ECO:0007669"/>
    <property type="project" value="InterPro"/>
</dbReference>
<organism evidence="9 10">
    <name type="scientific">Candidatus Iainarchaeum sp</name>
    <dbReference type="NCBI Taxonomy" id="3101447"/>
    <lineage>
        <taxon>Archaea</taxon>
        <taxon>Candidatus Iainarchaeota</taxon>
        <taxon>Candidatus Iainarchaeia</taxon>
        <taxon>Candidatus Iainarchaeales</taxon>
        <taxon>Candidatus Iainarchaeaceae</taxon>
        <taxon>Candidatus Iainarchaeum</taxon>
    </lineage>
</organism>
<reference evidence="9" key="1">
    <citation type="submission" date="2020-07" db="EMBL/GenBank/DDBJ databases">
        <title>Huge and variable diversity of episymbiotic CPR bacteria and DPANN archaea in groundwater ecosystems.</title>
        <authorList>
            <person name="He C.Y."/>
            <person name="Keren R."/>
            <person name="Whittaker M."/>
            <person name="Farag I.F."/>
            <person name="Doudna J."/>
            <person name="Cate J.H.D."/>
            <person name="Banfield J.F."/>
        </authorList>
    </citation>
    <scope>NUCLEOTIDE SEQUENCE</scope>
    <source>
        <strain evidence="9">NC_groundwater_1296_Ag_S-0.2um_52_80</strain>
    </source>
</reference>
<keyword evidence="2" id="KW-0378">Hydrolase</keyword>
<dbReference type="Proteomes" id="UP000732298">
    <property type="component" value="Unassembled WGS sequence"/>
</dbReference>
<dbReference type="SMART" id="SM00305">
    <property type="entry name" value="HintC"/>
    <property type="match status" value="1"/>
</dbReference>
<dbReference type="InterPro" id="IPR036390">
    <property type="entry name" value="WH_DNA-bd_sf"/>
</dbReference>
<dbReference type="GO" id="GO:0004519">
    <property type="term" value="F:endonuclease activity"/>
    <property type="evidence" value="ECO:0007669"/>
    <property type="project" value="InterPro"/>
</dbReference>
<dbReference type="InterPro" id="IPR027434">
    <property type="entry name" value="Homing_endonucl"/>
</dbReference>
<dbReference type="InterPro" id="IPR004042">
    <property type="entry name" value="Intein_endonuc_central"/>
</dbReference>
<dbReference type="GO" id="GO:0140097">
    <property type="term" value="F:catalytic activity, acting on DNA"/>
    <property type="evidence" value="ECO:0007669"/>
    <property type="project" value="UniProtKB-ARBA"/>
</dbReference>
<evidence type="ECO:0000313" key="10">
    <source>
        <dbReference type="Proteomes" id="UP000732298"/>
    </source>
</evidence>